<dbReference type="Proteomes" id="UP000790787">
    <property type="component" value="Chromosome 16"/>
</dbReference>
<reference evidence="2" key="2">
    <citation type="submission" date="2025-08" db="UniProtKB">
        <authorList>
            <consortium name="RefSeq"/>
        </authorList>
    </citation>
    <scope>IDENTIFICATION</scope>
    <source>
        <tissue evidence="2">Leaf</tissue>
    </source>
</reference>
<gene>
    <name evidence="2" type="primary">LOC142170247</name>
</gene>
<accession>A0AC58ST88</accession>
<reference evidence="1" key="1">
    <citation type="journal article" date="2014" name="Nat. Commun.">
        <title>The tobacco genome sequence and its comparison with those of tomato and potato.</title>
        <authorList>
            <person name="Sierro N."/>
            <person name="Battey J.N."/>
            <person name="Ouadi S."/>
            <person name="Bakaher N."/>
            <person name="Bovet L."/>
            <person name="Willig A."/>
            <person name="Goepfert S."/>
            <person name="Peitsch M.C."/>
            <person name="Ivanov N.V."/>
        </authorList>
    </citation>
    <scope>NUCLEOTIDE SEQUENCE [LARGE SCALE GENOMIC DNA]</scope>
</reference>
<proteinExistence type="predicted"/>
<name>A0AC58ST88_TOBAC</name>
<evidence type="ECO:0000313" key="2">
    <source>
        <dbReference type="RefSeq" id="XP_075088206.1"/>
    </source>
</evidence>
<protein>
    <submittedName>
        <fullName evidence="2">Uncharacterized protein LOC142170247</fullName>
    </submittedName>
</protein>
<keyword evidence="1" id="KW-1185">Reference proteome</keyword>
<evidence type="ECO:0000313" key="1">
    <source>
        <dbReference type="Proteomes" id="UP000790787"/>
    </source>
</evidence>
<sequence>MKSVTRSSFNKPGNFNFFTEKSPFKENSIQITIRWNKPPANITKLNIDGAFYKATLEVGLGEVFRNKDGEWIFGYYKSTYASSVMHCELMALHKGLKFARHLGLCNIEVETDSTDTILSLNEYNHNYSNLILECRLLMHQLKHPILKHNFREGNIIATCWQRKHEEFQNG</sequence>
<organism evidence="1 2">
    <name type="scientific">Nicotiana tabacum</name>
    <name type="common">Common tobacco</name>
    <dbReference type="NCBI Taxonomy" id="4097"/>
    <lineage>
        <taxon>Eukaryota</taxon>
        <taxon>Viridiplantae</taxon>
        <taxon>Streptophyta</taxon>
        <taxon>Embryophyta</taxon>
        <taxon>Tracheophyta</taxon>
        <taxon>Spermatophyta</taxon>
        <taxon>Magnoliopsida</taxon>
        <taxon>eudicotyledons</taxon>
        <taxon>Gunneridae</taxon>
        <taxon>Pentapetalae</taxon>
        <taxon>asterids</taxon>
        <taxon>lamiids</taxon>
        <taxon>Solanales</taxon>
        <taxon>Solanaceae</taxon>
        <taxon>Nicotianoideae</taxon>
        <taxon>Nicotianeae</taxon>
        <taxon>Nicotiana</taxon>
    </lineage>
</organism>
<dbReference type="RefSeq" id="XP_075088206.1">
    <property type="nucleotide sequence ID" value="XM_075232105.1"/>
</dbReference>